<evidence type="ECO:0000313" key="1">
    <source>
        <dbReference type="EMBL" id="MCX9004350.1"/>
    </source>
</evidence>
<gene>
    <name evidence="1" type="ORF">NLN86_22225</name>
</gene>
<dbReference type="Proteomes" id="UP001207430">
    <property type="component" value="Unassembled WGS sequence"/>
</dbReference>
<proteinExistence type="predicted"/>
<organism evidence="1 2">
    <name type="scientific">Citrobacter portucalensis</name>
    <dbReference type="NCBI Taxonomy" id="1639133"/>
    <lineage>
        <taxon>Bacteria</taxon>
        <taxon>Pseudomonadati</taxon>
        <taxon>Pseudomonadota</taxon>
        <taxon>Gammaproteobacteria</taxon>
        <taxon>Enterobacterales</taxon>
        <taxon>Enterobacteriaceae</taxon>
        <taxon>Citrobacter</taxon>
        <taxon>Citrobacter freundii complex</taxon>
    </lineage>
</organism>
<dbReference type="RefSeq" id="WP_267449569.1">
    <property type="nucleotide sequence ID" value="NZ_JANDBG010000029.1"/>
</dbReference>
<name>A0AAW5W6W4_9ENTR</name>
<feature type="non-terminal residue" evidence="1">
    <location>
        <position position="1"/>
    </location>
</feature>
<evidence type="ECO:0000313" key="2">
    <source>
        <dbReference type="Proteomes" id="UP001207430"/>
    </source>
</evidence>
<dbReference type="AlphaFoldDB" id="A0AAW5W6W4"/>
<sequence length="72" mass="8220">NRILLILLNKVGCRMGLSRIVDHIKPLLRPKSDQQFSHSLGTQRTFTDVLPGKSAWTFWLFCPAKLDVRDLG</sequence>
<accession>A0AAW5W6W4</accession>
<dbReference type="EMBL" id="JANDBG010000029">
    <property type="protein sequence ID" value="MCX9004350.1"/>
    <property type="molecule type" value="Genomic_DNA"/>
</dbReference>
<protein>
    <submittedName>
        <fullName evidence="1">Uncharacterized protein</fullName>
    </submittedName>
</protein>
<reference evidence="1" key="1">
    <citation type="submission" date="2022-07" db="EMBL/GenBank/DDBJ databases">
        <title>Genome Sequence of Citrobacter portucalensis from Edible Snails.</title>
        <authorList>
            <person name="Okafor A.C."/>
            <person name="Ogbo F.C."/>
            <person name="Ruppitsch W."/>
            <person name="Allerberger F."/>
        </authorList>
    </citation>
    <scope>NUCLEOTIDE SEQUENCE</scope>
    <source>
        <strain evidence="1">Igbk 7</strain>
    </source>
</reference>
<comment type="caution">
    <text evidence="1">The sequence shown here is derived from an EMBL/GenBank/DDBJ whole genome shotgun (WGS) entry which is preliminary data.</text>
</comment>